<dbReference type="EMBL" id="MN739889">
    <property type="protein sequence ID" value="QHT76091.1"/>
    <property type="molecule type" value="Genomic_DNA"/>
</dbReference>
<keyword evidence="1" id="KW-0812">Transmembrane</keyword>
<organism evidence="2">
    <name type="scientific">viral metagenome</name>
    <dbReference type="NCBI Taxonomy" id="1070528"/>
    <lineage>
        <taxon>unclassified sequences</taxon>
        <taxon>metagenomes</taxon>
        <taxon>organismal metagenomes</taxon>
    </lineage>
</organism>
<proteinExistence type="predicted"/>
<evidence type="ECO:0000256" key="1">
    <source>
        <dbReference type="SAM" id="Phobius"/>
    </source>
</evidence>
<keyword evidence="1" id="KW-0472">Membrane</keyword>
<protein>
    <submittedName>
        <fullName evidence="2">Uncharacterized protein</fullName>
    </submittedName>
</protein>
<name>A0A6C0H691_9ZZZZ</name>
<accession>A0A6C0H691</accession>
<reference evidence="2" key="1">
    <citation type="journal article" date="2020" name="Nature">
        <title>Giant virus diversity and host interactions through global metagenomics.</title>
        <authorList>
            <person name="Schulz F."/>
            <person name="Roux S."/>
            <person name="Paez-Espino D."/>
            <person name="Jungbluth S."/>
            <person name="Walsh D.A."/>
            <person name="Denef V.J."/>
            <person name="McMahon K.D."/>
            <person name="Konstantinidis K.T."/>
            <person name="Eloe-Fadrosh E.A."/>
            <person name="Kyrpides N.C."/>
            <person name="Woyke T."/>
        </authorList>
    </citation>
    <scope>NUCLEOTIDE SEQUENCE</scope>
    <source>
        <strain evidence="2">GVMAG-M-3300023179-73</strain>
    </source>
</reference>
<keyword evidence="1" id="KW-1133">Transmembrane helix</keyword>
<evidence type="ECO:0000313" key="2">
    <source>
        <dbReference type="EMBL" id="QHT76091.1"/>
    </source>
</evidence>
<dbReference type="AlphaFoldDB" id="A0A6C0H691"/>
<feature type="transmembrane region" description="Helical" evidence="1">
    <location>
        <begin position="131"/>
        <end position="158"/>
    </location>
</feature>
<sequence>MTSVYDCKNETFRNANRSACDQAVSDWCKTNSDELNFCGCSANAFKNIPDPKMGRLNPKCWADSCSTNVTAYRFAFNEETCPNVCVDNSTINALGSNITDSEFKQSSCSGTNTTNKDDKQAQQQIAELKKYATYGASTSAALIICICCTLLILSIMILR</sequence>